<accession>A0A933RZ03</accession>
<evidence type="ECO:0000313" key="8">
    <source>
        <dbReference type="EMBL" id="MBI5131306.1"/>
    </source>
</evidence>
<evidence type="ECO:0000256" key="1">
    <source>
        <dbReference type="ARBA" id="ARBA00004953"/>
    </source>
</evidence>
<gene>
    <name evidence="8" type="primary">cobF</name>
    <name evidence="8" type="ORF">HZA66_17865</name>
</gene>
<dbReference type="PIRSF" id="PIRSF036525">
    <property type="entry name" value="CobF"/>
    <property type="match status" value="1"/>
</dbReference>
<keyword evidence="2" id="KW-0169">Cobalamin biosynthesis</keyword>
<dbReference type="InterPro" id="IPR035996">
    <property type="entry name" value="4pyrrol_Methylase_sf"/>
</dbReference>
<comment type="pathway">
    <text evidence="1">Cofactor biosynthesis; adenosylcobalamin biosynthesis.</text>
</comment>
<comment type="function">
    <text evidence="6">Catalyzes the methylation of C-1 in precorrin-5 and the subsequent extrusion of acetic acid from the resulting intermediate to form cobalt-precorrin-6A.</text>
</comment>
<keyword evidence="4 6" id="KW-0808">Transferase</keyword>
<dbReference type="Gene3D" id="3.30.950.10">
    <property type="entry name" value="Methyltransferase, Cobalt-precorrin-4 Transmethylase, Domain 2"/>
    <property type="match status" value="1"/>
</dbReference>
<dbReference type="PANTHER" id="PTHR43467">
    <property type="entry name" value="COBALT-PRECORRIN-2 C(20)-METHYLTRANSFERASE"/>
    <property type="match status" value="1"/>
</dbReference>
<name>A0A933RZ03_RHOPL</name>
<evidence type="ECO:0000256" key="4">
    <source>
        <dbReference type="ARBA" id="ARBA00022679"/>
    </source>
</evidence>
<dbReference type="SUPFAM" id="SSF53790">
    <property type="entry name" value="Tetrapyrrole methylase"/>
    <property type="match status" value="1"/>
</dbReference>
<dbReference type="PANTHER" id="PTHR43467:SF1">
    <property type="entry name" value="PRECORRIN-6A SYNTHASE [DEACETYLATING]"/>
    <property type="match status" value="1"/>
</dbReference>
<evidence type="ECO:0000259" key="7">
    <source>
        <dbReference type="Pfam" id="PF00590"/>
    </source>
</evidence>
<comment type="catalytic activity">
    <reaction evidence="6">
        <text>precorrin-5 + S-adenosyl-L-methionine + H2O = precorrin-6A + acetate + S-adenosyl-L-homocysteine + 2 H(+)</text>
        <dbReference type="Rhea" id="RHEA:18261"/>
        <dbReference type="ChEBI" id="CHEBI:15377"/>
        <dbReference type="ChEBI" id="CHEBI:15378"/>
        <dbReference type="ChEBI" id="CHEBI:30089"/>
        <dbReference type="ChEBI" id="CHEBI:57856"/>
        <dbReference type="ChEBI" id="CHEBI:59789"/>
        <dbReference type="ChEBI" id="CHEBI:77871"/>
        <dbReference type="ChEBI" id="CHEBI:77872"/>
        <dbReference type="EC" id="2.1.1.152"/>
    </reaction>
</comment>
<dbReference type="Proteomes" id="UP000782519">
    <property type="component" value="Unassembled WGS sequence"/>
</dbReference>
<evidence type="ECO:0000256" key="3">
    <source>
        <dbReference type="ARBA" id="ARBA00022603"/>
    </source>
</evidence>
<dbReference type="InterPro" id="IPR012797">
    <property type="entry name" value="CobF"/>
</dbReference>
<keyword evidence="5 6" id="KW-0949">S-adenosyl-L-methionine</keyword>
<dbReference type="Pfam" id="PF00590">
    <property type="entry name" value="TP_methylase"/>
    <property type="match status" value="1"/>
</dbReference>
<comment type="caution">
    <text evidence="8">The sequence shown here is derived from an EMBL/GenBank/DDBJ whole genome shotgun (WGS) entry which is preliminary data.</text>
</comment>
<evidence type="ECO:0000313" key="9">
    <source>
        <dbReference type="Proteomes" id="UP000782519"/>
    </source>
</evidence>
<dbReference type="GO" id="GO:0043819">
    <property type="term" value="F:precorrin-6A synthase (deacetylating) activity"/>
    <property type="evidence" value="ECO:0007669"/>
    <property type="project" value="UniProtKB-EC"/>
</dbReference>
<evidence type="ECO:0000256" key="5">
    <source>
        <dbReference type="ARBA" id="ARBA00022691"/>
    </source>
</evidence>
<dbReference type="NCBIfam" id="TIGR02434">
    <property type="entry name" value="CobF"/>
    <property type="match status" value="1"/>
</dbReference>
<dbReference type="EC" id="2.1.1.152" evidence="6"/>
<dbReference type="CDD" id="cd11643">
    <property type="entry name" value="Precorrin-6A-synthase"/>
    <property type="match status" value="1"/>
</dbReference>
<dbReference type="InterPro" id="IPR014777">
    <property type="entry name" value="4pyrrole_Mease_sub1"/>
</dbReference>
<organism evidence="8 9">
    <name type="scientific">Rhodopseudomonas palustris</name>
    <dbReference type="NCBI Taxonomy" id="1076"/>
    <lineage>
        <taxon>Bacteria</taxon>
        <taxon>Pseudomonadati</taxon>
        <taxon>Pseudomonadota</taxon>
        <taxon>Alphaproteobacteria</taxon>
        <taxon>Hyphomicrobiales</taxon>
        <taxon>Nitrobacteraceae</taxon>
        <taxon>Rhodopseudomonas</taxon>
    </lineage>
</organism>
<dbReference type="EMBL" id="JACRJB010000052">
    <property type="protein sequence ID" value="MBI5131306.1"/>
    <property type="molecule type" value="Genomic_DNA"/>
</dbReference>
<reference evidence="8" key="1">
    <citation type="submission" date="2020-07" db="EMBL/GenBank/DDBJ databases">
        <title>Huge and variable diversity of episymbiotic CPR bacteria and DPANN archaea in groundwater ecosystems.</title>
        <authorList>
            <person name="He C.Y."/>
            <person name="Keren R."/>
            <person name="Whittaker M."/>
            <person name="Farag I.F."/>
            <person name="Doudna J."/>
            <person name="Cate J.H.D."/>
            <person name="Banfield J.F."/>
        </authorList>
    </citation>
    <scope>NUCLEOTIDE SEQUENCE</scope>
    <source>
        <strain evidence="8">NC_groundwater_1818_Pr3_B-0.1um_66_35</strain>
    </source>
</reference>
<dbReference type="InterPro" id="IPR014776">
    <property type="entry name" value="4pyrrole_Mease_sub2"/>
</dbReference>
<dbReference type="InterPro" id="IPR000878">
    <property type="entry name" value="4pyrrol_Mease"/>
</dbReference>
<keyword evidence="3 6" id="KW-0489">Methyltransferase</keyword>
<evidence type="ECO:0000256" key="2">
    <source>
        <dbReference type="ARBA" id="ARBA00022573"/>
    </source>
</evidence>
<proteinExistence type="predicted"/>
<evidence type="ECO:0000256" key="6">
    <source>
        <dbReference type="PIRNR" id="PIRNR036525"/>
    </source>
</evidence>
<protein>
    <recommendedName>
        <fullName evidence="6">Precorrin-6A synthase [deacetylating]</fullName>
        <ecNumber evidence="6">2.1.1.152</ecNumber>
    </recommendedName>
</protein>
<dbReference type="Gene3D" id="3.40.1010.10">
    <property type="entry name" value="Cobalt-precorrin-4 Transmethylase, Domain 1"/>
    <property type="match status" value="1"/>
</dbReference>
<dbReference type="GO" id="GO:0009236">
    <property type="term" value="P:cobalamin biosynthetic process"/>
    <property type="evidence" value="ECO:0007669"/>
    <property type="project" value="UniProtKB-KW"/>
</dbReference>
<feature type="domain" description="Tetrapyrrole methylase" evidence="7">
    <location>
        <begin position="3"/>
        <end position="222"/>
    </location>
</feature>
<dbReference type="GO" id="GO:0032259">
    <property type="term" value="P:methylation"/>
    <property type="evidence" value="ECO:0007669"/>
    <property type="project" value="UniProtKB-KW"/>
</dbReference>
<dbReference type="AlphaFoldDB" id="A0A933RZ03"/>
<sequence length="253" mass="28069">MRKILLIGIGPGGPDFMTVQAIDALNRAQVLFLPDKGAEKAELREIREQICRRFIAKPDYRSVTIEIPQRAAATHDYRETVDDWHAQIAARYRRVLIDALPDDGCGAFLVWGDPALYDSTLRILDRLRAEGMDVAYEIIPGISAVQVLTARHGIALNRIGESVTITTGRKLAAMGKVTEDLVVMLDGDETFAKIDAADITIYWGAYLGMADEILIAGKLAEVSAEIQRVRREAREAKGWIMDAYLLRRADDGS</sequence>